<reference evidence="4" key="1">
    <citation type="journal article" date="2019" name="Int. J. Syst. Evol. Microbiol.">
        <title>The Global Catalogue of Microorganisms (GCM) 10K type strain sequencing project: providing services to taxonomists for standard genome sequencing and annotation.</title>
        <authorList>
            <consortium name="The Broad Institute Genomics Platform"/>
            <consortium name="The Broad Institute Genome Sequencing Center for Infectious Disease"/>
            <person name="Wu L."/>
            <person name="Ma J."/>
        </authorList>
    </citation>
    <scope>NUCLEOTIDE SEQUENCE [LARGE SCALE GENOMIC DNA]</scope>
    <source>
        <strain evidence="4">CGMCC 1.8859</strain>
    </source>
</reference>
<sequence>MFNQAQACLCRLLLASLAAFLFSAGARADNNTIVYAALGDSIAAGVGANTTQAYDLSSCGRMQGAYPVLWAQAHQIPASQFSFVACGGAKTTDVINSQLSALSAATTLVTVSAGGNDANGIQTIIDCSPPNLPYPIDGLNQLLPCAQSIATFTSFVQNNLPALLDTMYKQIKAAAPNAVIIANGLHGSFELPPNDGACNLVTTLLAVVPDQQNRQALSTAGQLLNNTIQTVAAANGVIYADPYPFFNGHRICSYNPWINTVVPGLITAYHPTADGYSLGYLPAINAAAASAGF</sequence>
<keyword evidence="4" id="KW-1185">Reference proteome</keyword>
<feature type="domain" description="SGNH hydrolase-type esterase" evidence="2">
    <location>
        <begin position="37"/>
        <end position="277"/>
    </location>
</feature>
<protein>
    <submittedName>
        <fullName evidence="3">Lipase 1</fullName>
    </submittedName>
</protein>
<evidence type="ECO:0000313" key="3">
    <source>
        <dbReference type="EMBL" id="GGP20434.1"/>
    </source>
</evidence>
<evidence type="ECO:0000313" key="4">
    <source>
        <dbReference type="Proteomes" id="UP000637267"/>
    </source>
</evidence>
<comment type="caution">
    <text evidence="3">The sequence shown here is derived from an EMBL/GenBank/DDBJ whole genome shotgun (WGS) entry which is preliminary data.</text>
</comment>
<dbReference type="Pfam" id="PF13472">
    <property type="entry name" value="Lipase_GDSL_2"/>
    <property type="match status" value="1"/>
</dbReference>
<dbReference type="RefSeq" id="WP_188703683.1">
    <property type="nucleotide sequence ID" value="NZ_BMLX01000002.1"/>
</dbReference>
<evidence type="ECO:0000256" key="1">
    <source>
        <dbReference type="SAM" id="SignalP"/>
    </source>
</evidence>
<evidence type="ECO:0000259" key="2">
    <source>
        <dbReference type="Pfam" id="PF13472"/>
    </source>
</evidence>
<dbReference type="PANTHER" id="PTHR37981:SF1">
    <property type="entry name" value="SGNH HYDROLASE-TYPE ESTERASE DOMAIN-CONTAINING PROTEIN"/>
    <property type="match status" value="1"/>
</dbReference>
<dbReference type="InterPro" id="IPR036514">
    <property type="entry name" value="SGNH_hydro_sf"/>
</dbReference>
<dbReference type="Gene3D" id="3.40.50.1110">
    <property type="entry name" value="SGNH hydrolase"/>
    <property type="match status" value="1"/>
</dbReference>
<dbReference type="PANTHER" id="PTHR37981">
    <property type="entry name" value="LIPASE 2"/>
    <property type="match status" value="1"/>
</dbReference>
<name>A0ABQ2P899_9NEIS</name>
<dbReference type="InterPro" id="IPR013830">
    <property type="entry name" value="SGNH_hydro"/>
</dbReference>
<accession>A0ABQ2P899</accession>
<feature type="chain" id="PRO_5047360251" evidence="1">
    <location>
        <begin position="29"/>
        <end position="293"/>
    </location>
</feature>
<organism evidence="3 4">
    <name type="scientific">Silvimonas iriomotensis</name>
    <dbReference type="NCBI Taxonomy" id="449662"/>
    <lineage>
        <taxon>Bacteria</taxon>
        <taxon>Pseudomonadati</taxon>
        <taxon>Pseudomonadota</taxon>
        <taxon>Betaproteobacteria</taxon>
        <taxon>Neisseriales</taxon>
        <taxon>Chitinibacteraceae</taxon>
        <taxon>Silvimonas</taxon>
    </lineage>
</organism>
<proteinExistence type="predicted"/>
<dbReference type="Proteomes" id="UP000637267">
    <property type="component" value="Unassembled WGS sequence"/>
</dbReference>
<gene>
    <name evidence="3" type="ORF">GCM10010970_15200</name>
</gene>
<dbReference type="EMBL" id="BMLX01000002">
    <property type="protein sequence ID" value="GGP20434.1"/>
    <property type="molecule type" value="Genomic_DNA"/>
</dbReference>
<dbReference type="CDD" id="cd01823">
    <property type="entry name" value="SEST_like"/>
    <property type="match status" value="1"/>
</dbReference>
<keyword evidence="1" id="KW-0732">Signal</keyword>
<feature type="signal peptide" evidence="1">
    <location>
        <begin position="1"/>
        <end position="28"/>
    </location>
</feature>
<dbReference type="InterPro" id="IPR037460">
    <property type="entry name" value="SEST-like"/>
</dbReference>
<dbReference type="SUPFAM" id="SSF52266">
    <property type="entry name" value="SGNH hydrolase"/>
    <property type="match status" value="1"/>
</dbReference>